<protein>
    <submittedName>
        <fullName evidence="1">Uncharacterized protein</fullName>
    </submittedName>
</protein>
<evidence type="ECO:0000313" key="2">
    <source>
        <dbReference type="Proteomes" id="UP001307889"/>
    </source>
</evidence>
<name>A0ABN7A8B7_9HEMI</name>
<reference evidence="1 2" key="1">
    <citation type="submission" date="2023-09" db="EMBL/GenBank/DDBJ databases">
        <title>Nesidiocoris tenuis whole genome shotgun sequence.</title>
        <authorList>
            <person name="Shibata T."/>
            <person name="Shimoda M."/>
            <person name="Kobayashi T."/>
            <person name="Uehara T."/>
        </authorList>
    </citation>
    <scope>NUCLEOTIDE SEQUENCE [LARGE SCALE GENOMIC DNA]</scope>
    <source>
        <strain evidence="1 2">Japan</strain>
    </source>
</reference>
<keyword evidence="2" id="KW-1185">Reference proteome</keyword>
<accession>A0ABN7A8B7</accession>
<organism evidence="1 2">
    <name type="scientific">Nesidiocoris tenuis</name>
    <dbReference type="NCBI Taxonomy" id="355587"/>
    <lineage>
        <taxon>Eukaryota</taxon>
        <taxon>Metazoa</taxon>
        <taxon>Ecdysozoa</taxon>
        <taxon>Arthropoda</taxon>
        <taxon>Hexapoda</taxon>
        <taxon>Insecta</taxon>
        <taxon>Pterygota</taxon>
        <taxon>Neoptera</taxon>
        <taxon>Paraneoptera</taxon>
        <taxon>Hemiptera</taxon>
        <taxon>Heteroptera</taxon>
        <taxon>Panheteroptera</taxon>
        <taxon>Cimicomorpha</taxon>
        <taxon>Miridae</taxon>
        <taxon>Dicyphina</taxon>
        <taxon>Nesidiocoris</taxon>
    </lineage>
</organism>
<dbReference type="EMBL" id="AP028909">
    <property type="protein sequence ID" value="BES88536.1"/>
    <property type="molecule type" value="Genomic_DNA"/>
</dbReference>
<dbReference type="Proteomes" id="UP001307889">
    <property type="component" value="Chromosome 1"/>
</dbReference>
<sequence length="69" mass="7570">MEKAHIRKEDCGVELTGTYGFSLSFGTRLMGYSAPRMVITYSARLKGNSNNPCFASANFNLCGPFRGLN</sequence>
<gene>
    <name evidence="1" type="ORF">NTJ_01342</name>
</gene>
<proteinExistence type="predicted"/>
<evidence type="ECO:0000313" key="1">
    <source>
        <dbReference type="EMBL" id="BES88536.1"/>
    </source>
</evidence>